<name>A0A443QLU8_9ACAR</name>
<dbReference type="GO" id="GO:0005737">
    <property type="term" value="C:cytoplasm"/>
    <property type="evidence" value="ECO:0007669"/>
    <property type="project" value="TreeGrafter"/>
</dbReference>
<dbReference type="SMART" id="SM00225">
    <property type="entry name" value="BTB"/>
    <property type="match status" value="1"/>
</dbReference>
<dbReference type="PANTHER" id="PTHR46306">
    <property type="entry name" value="BTB/POZ DOMAIN-CONTAINING PROTEIN 9"/>
    <property type="match status" value="1"/>
</dbReference>
<dbReference type="STRING" id="299467.A0A443QLU8"/>
<organism evidence="2 3">
    <name type="scientific">Leptotrombidium deliense</name>
    <dbReference type="NCBI Taxonomy" id="299467"/>
    <lineage>
        <taxon>Eukaryota</taxon>
        <taxon>Metazoa</taxon>
        <taxon>Ecdysozoa</taxon>
        <taxon>Arthropoda</taxon>
        <taxon>Chelicerata</taxon>
        <taxon>Arachnida</taxon>
        <taxon>Acari</taxon>
        <taxon>Acariformes</taxon>
        <taxon>Trombidiformes</taxon>
        <taxon>Prostigmata</taxon>
        <taxon>Anystina</taxon>
        <taxon>Parasitengona</taxon>
        <taxon>Trombiculoidea</taxon>
        <taxon>Trombiculidae</taxon>
        <taxon>Leptotrombidium</taxon>
    </lineage>
</organism>
<dbReference type="GO" id="GO:0050804">
    <property type="term" value="P:modulation of chemical synaptic transmission"/>
    <property type="evidence" value="ECO:0007669"/>
    <property type="project" value="TreeGrafter"/>
</dbReference>
<feature type="non-terminal residue" evidence="2">
    <location>
        <position position="156"/>
    </location>
</feature>
<protein>
    <submittedName>
        <fullName evidence="2">BTB/POZ domain-containing protein 9-like protein</fullName>
    </submittedName>
</protein>
<dbReference type="Proteomes" id="UP000288716">
    <property type="component" value="Unassembled WGS sequence"/>
</dbReference>
<dbReference type="EMBL" id="NCKV01054137">
    <property type="protein sequence ID" value="RWS04008.1"/>
    <property type="molecule type" value="Genomic_DNA"/>
</dbReference>
<proteinExistence type="predicted"/>
<sequence length="156" mass="18358">MSDVKDKLLKNIRTDEDLRDLSYVVDGEEIKVNRTLMAASCDYFKTMLYGKTNEAKQSRIVLTCTPLEAFKKVVEFIYTDYCNIDEIEEVNLIELIGLAHLYQFEELLNFLFPKINVDKRSVDFNIALFDLTSGKIMEKWREEILEYFDILFVDKV</sequence>
<reference evidence="2 3" key="1">
    <citation type="journal article" date="2018" name="Gigascience">
        <title>Genomes of trombidid mites reveal novel predicted allergens and laterally-transferred genes associated with secondary metabolism.</title>
        <authorList>
            <person name="Dong X."/>
            <person name="Chaisiri K."/>
            <person name="Xia D."/>
            <person name="Armstrong S.D."/>
            <person name="Fang Y."/>
            <person name="Donnelly M.J."/>
            <person name="Kadowaki T."/>
            <person name="McGarry J.W."/>
            <person name="Darby A.C."/>
            <person name="Makepeace B.L."/>
        </authorList>
    </citation>
    <scope>NUCLEOTIDE SEQUENCE [LARGE SCALE GENOMIC DNA]</scope>
    <source>
        <strain evidence="2">UoL-UT</strain>
    </source>
</reference>
<gene>
    <name evidence="2" type="ORF">B4U80_12625</name>
</gene>
<comment type="caution">
    <text evidence="2">The sequence shown here is derived from an EMBL/GenBank/DDBJ whole genome shotgun (WGS) entry which is preliminary data.</text>
</comment>
<dbReference type="GO" id="GO:0048512">
    <property type="term" value="P:circadian behavior"/>
    <property type="evidence" value="ECO:0007669"/>
    <property type="project" value="TreeGrafter"/>
</dbReference>
<accession>A0A443QLU8</accession>
<dbReference type="VEuPathDB" id="VectorBase:LDEU014272"/>
<dbReference type="AlphaFoldDB" id="A0A443QLU8"/>
<dbReference type="PANTHER" id="PTHR46306:SF1">
    <property type="entry name" value="BTB_POZ DOMAIN-CONTAINING PROTEIN 9"/>
    <property type="match status" value="1"/>
</dbReference>
<feature type="domain" description="BTB" evidence="1">
    <location>
        <begin position="19"/>
        <end position="86"/>
    </location>
</feature>
<dbReference type="SUPFAM" id="SSF54695">
    <property type="entry name" value="POZ domain"/>
    <property type="match status" value="1"/>
</dbReference>
<evidence type="ECO:0000313" key="3">
    <source>
        <dbReference type="Proteomes" id="UP000288716"/>
    </source>
</evidence>
<evidence type="ECO:0000313" key="2">
    <source>
        <dbReference type="EMBL" id="RWS04008.1"/>
    </source>
</evidence>
<dbReference type="GO" id="GO:0008344">
    <property type="term" value="P:adult locomotory behavior"/>
    <property type="evidence" value="ECO:0007669"/>
    <property type="project" value="TreeGrafter"/>
</dbReference>
<keyword evidence="3" id="KW-1185">Reference proteome</keyword>
<dbReference type="InterPro" id="IPR011333">
    <property type="entry name" value="SKP1/BTB/POZ_sf"/>
</dbReference>
<dbReference type="InterPro" id="IPR052407">
    <property type="entry name" value="BTB_POZ_domain_cont_9"/>
</dbReference>
<dbReference type="InterPro" id="IPR000210">
    <property type="entry name" value="BTB/POZ_dom"/>
</dbReference>
<dbReference type="Gene3D" id="3.30.710.10">
    <property type="entry name" value="Potassium Channel Kv1.1, Chain A"/>
    <property type="match status" value="1"/>
</dbReference>
<dbReference type="Pfam" id="PF00651">
    <property type="entry name" value="BTB"/>
    <property type="match status" value="1"/>
</dbReference>
<dbReference type="OrthoDB" id="6499564at2759"/>
<dbReference type="PROSITE" id="PS50097">
    <property type="entry name" value="BTB"/>
    <property type="match status" value="1"/>
</dbReference>
<evidence type="ECO:0000259" key="1">
    <source>
        <dbReference type="PROSITE" id="PS50097"/>
    </source>
</evidence>